<proteinExistence type="predicted"/>
<keyword evidence="2" id="KW-0812">Transmembrane</keyword>
<evidence type="ECO:0000313" key="3">
    <source>
        <dbReference type="RefSeq" id="XP_013178399.1"/>
    </source>
</evidence>
<feature type="region of interest" description="Disordered" evidence="1">
    <location>
        <begin position="67"/>
        <end position="117"/>
    </location>
</feature>
<feature type="compositionally biased region" description="Pro residues" evidence="1">
    <location>
        <begin position="101"/>
        <end position="117"/>
    </location>
</feature>
<dbReference type="KEGG" id="pxu:106125666"/>
<evidence type="ECO:0000256" key="2">
    <source>
        <dbReference type="SAM" id="Phobius"/>
    </source>
</evidence>
<organism evidence="3">
    <name type="scientific">Papilio xuthus</name>
    <name type="common">Asian swallowtail butterfly</name>
    <dbReference type="NCBI Taxonomy" id="66420"/>
    <lineage>
        <taxon>Eukaryota</taxon>
        <taxon>Metazoa</taxon>
        <taxon>Ecdysozoa</taxon>
        <taxon>Arthropoda</taxon>
        <taxon>Hexapoda</taxon>
        <taxon>Insecta</taxon>
        <taxon>Pterygota</taxon>
        <taxon>Neoptera</taxon>
        <taxon>Endopterygota</taxon>
        <taxon>Lepidoptera</taxon>
        <taxon>Glossata</taxon>
        <taxon>Ditrysia</taxon>
        <taxon>Papilionoidea</taxon>
        <taxon>Papilionidae</taxon>
        <taxon>Papilioninae</taxon>
        <taxon>Papilio</taxon>
    </lineage>
</organism>
<gene>
    <name evidence="3" type="primary">LOC106125666</name>
</gene>
<dbReference type="RefSeq" id="XP_013178399.1">
    <property type="nucleotide sequence ID" value="XM_013322945.1"/>
</dbReference>
<protein>
    <submittedName>
        <fullName evidence="3">Uncharacterized protein LOC106125666</fullName>
    </submittedName>
</protein>
<reference evidence="3" key="1">
    <citation type="submission" date="2025-08" db="UniProtKB">
        <authorList>
            <consortium name="RefSeq"/>
        </authorList>
    </citation>
    <scope>IDENTIFICATION</scope>
</reference>
<dbReference type="Proteomes" id="UP000694872">
    <property type="component" value="Unplaced"/>
</dbReference>
<keyword evidence="2" id="KW-0472">Membrane</keyword>
<dbReference type="GeneID" id="106125666"/>
<evidence type="ECO:0000256" key="1">
    <source>
        <dbReference type="SAM" id="MobiDB-lite"/>
    </source>
</evidence>
<name>A0AAJ6ZSH9_PAPXU</name>
<dbReference type="AlphaFoldDB" id="A0AAJ6ZSH9"/>
<keyword evidence="2" id="KW-1133">Transmembrane helix</keyword>
<feature type="transmembrane region" description="Helical" evidence="2">
    <location>
        <begin position="19"/>
        <end position="37"/>
    </location>
</feature>
<accession>A0AAJ6ZSH9</accession>
<sequence>MYGGVHTVPPLRRDKESNIMNISLLTFGVICTSALLLQPPKKRKECVKGTSKQYCLTENLRKRNFEIQIEPEESKGNGDTYPGNNEINALKRHKGWGGSKPPKPTKPPKPPKPPVPD</sequence>